<keyword evidence="2 8" id="KW-0479">Metal-binding</keyword>
<keyword evidence="3 8" id="KW-0862">Zinc</keyword>
<evidence type="ECO:0000256" key="8">
    <source>
        <dbReference type="PROSITE-ProRule" id="PRU00125"/>
    </source>
</evidence>
<sequence>MPKCPKCVKEVYFAERVSYHGKDWHKSCLKCGKCNKTLTAGSFSEHSGQPYCTTPCYGALFGPKGYGHGGTESHAYS</sequence>
<dbReference type="InterPro" id="IPR001781">
    <property type="entry name" value="Znf_LIM"/>
</dbReference>
<dbReference type="EMBL" id="BEZZ01001140">
    <property type="protein sequence ID" value="GCC38239.1"/>
    <property type="molecule type" value="Genomic_DNA"/>
</dbReference>
<feature type="domain" description="LIM zinc-binding" evidence="9">
    <location>
        <begin position="2"/>
        <end position="63"/>
    </location>
</feature>
<protein>
    <recommendedName>
        <fullName evidence="7">Cysteine-rich protein 1</fullName>
    </recommendedName>
</protein>
<evidence type="ECO:0000256" key="2">
    <source>
        <dbReference type="ARBA" id="ARBA00022723"/>
    </source>
</evidence>
<dbReference type="Proteomes" id="UP000287033">
    <property type="component" value="Unassembled WGS sequence"/>
</dbReference>
<dbReference type="OrthoDB" id="25654at2759"/>
<evidence type="ECO:0000256" key="4">
    <source>
        <dbReference type="ARBA" id="ARBA00022990"/>
    </source>
</evidence>
<comment type="caution">
    <text evidence="10">The sequence shown here is derived from an EMBL/GenBank/DDBJ whole genome shotgun (WGS) entry which is preliminary data.</text>
</comment>
<dbReference type="OMA" id="HNPCYSA"/>
<evidence type="ECO:0000313" key="11">
    <source>
        <dbReference type="Proteomes" id="UP000287033"/>
    </source>
</evidence>
<dbReference type="AlphaFoldDB" id="A0A401T6G4"/>
<dbReference type="PANTHER" id="PTHR46074:SF5">
    <property type="entry name" value="LIM DOMAIN-CONTAINING PROTEIN C"/>
    <property type="match status" value="1"/>
</dbReference>
<keyword evidence="11" id="KW-1185">Reference proteome</keyword>
<keyword evidence="5 8" id="KW-0440">LIM domain</keyword>
<dbReference type="PROSITE" id="PS00478">
    <property type="entry name" value="LIM_DOMAIN_1"/>
    <property type="match status" value="1"/>
</dbReference>
<keyword evidence="4" id="KW-0007">Acetylation</keyword>
<organism evidence="10 11">
    <name type="scientific">Chiloscyllium punctatum</name>
    <name type="common">Brownbanded bambooshark</name>
    <name type="synonym">Hemiscyllium punctatum</name>
    <dbReference type="NCBI Taxonomy" id="137246"/>
    <lineage>
        <taxon>Eukaryota</taxon>
        <taxon>Metazoa</taxon>
        <taxon>Chordata</taxon>
        <taxon>Craniata</taxon>
        <taxon>Vertebrata</taxon>
        <taxon>Chondrichthyes</taxon>
        <taxon>Elasmobranchii</taxon>
        <taxon>Galeomorphii</taxon>
        <taxon>Galeoidea</taxon>
        <taxon>Orectolobiformes</taxon>
        <taxon>Hemiscylliidae</taxon>
        <taxon>Chiloscyllium</taxon>
    </lineage>
</organism>
<dbReference type="Gene3D" id="2.10.110.10">
    <property type="entry name" value="Cysteine Rich Protein"/>
    <property type="match status" value="1"/>
</dbReference>
<dbReference type="GO" id="GO:0046872">
    <property type="term" value="F:metal ion binding"/>
    <property type="evidence" value="ECO:0007669"/>
    <property type="project" value="UniProtKB-KW"/>
</dbReference>
<dbReference type="PANTHER" id="PTHR46074">
    <property type="entry name" value="CYSTEINE-RICH PROTEIN CRIP FAMILY MEMBER"/>
    <property type="match status" value="1"/>
</dbReference>
<name>A0A401T6G4_CHIPU</name>
<gene>
    <name evidence="10" type="ORF">chiPu_0016752</name>
</gene>
<accession>A0A401T6G4</accession>
<proteinExistence type="predicted"/>
<dbReference type="STRING" id="137246.A0A401T6G4"/>
<reference evidence="10 11" key="1">
    <citation type="journal article" date="2018" name="Nat. Ecol. Evol.">
        <title>Shark genomes provide insights into elasmobranch evolution and the origin of vertebrates.</title>
        <authorList>
            <person name="Hara Y"/>
            <person name="Yamaguchi K"/>
            <person name="Onimaru K"/>
            <person name="Kadota M"/>
            <person name="Koyanagi M"/>
            <person name="Keeley SD"/>
            <person name="Tatsumi K"/>
            <person name="Tanaka K"/>
            <person name="Motone F"/>
            <person name="Kageyama Y"/>
            <person name="Nozu R"/>
            <person name="Adachi N"/>
            <person name="Nishimura O"/>
            <person name="Nakagawa R"/>
            <person name="Tanegashima C"/>
            <person name="Kiyatake I"/>
            <person name="Matsumoto R"/>
            <person name="Murakumo K"/>
            <person name="Nishida K"/>
            <person name="Terakita A"/>
            <person name="Kuratani S"/>
            <person name="Sato K"/>
            <person name="Hyodo S Kuraku.S."/>
        </authorList>
    </citation>
    <scope>NUCLEOTIDE SEQUENCE [LARGE SCALE GENOMIC DNA]</scope>
</reference>
<dbReference type="PROSITE" id="PS50023">
    <property type="entry name" value="LIM_DOMAIN_2"/>
    <property type="match status" value="1"/>
</dbReference>
<keyword evidence="1" id="KW-0488">Methylation</keyword>
<dbReference type="SMART" id="SM00132">
    <property type="entry name" value="LIM"/>
    <property type="match status" value="1"/>
</dbReference>
<dbReference type="Pfam" id="PF00412">
    <property type="entry name" value="LIM"/>
    <property type="match status" value="1"/>
</dbReference>
<evidence type="ECO:0000256" key="6">
    <source>
        <dbReference type="ARBA" id="ARBA00055254"/>
    </source>
</evidence>
<evidence type="ECO:0000256" key="5">
    <source>
        <dbReference type="ARBA" id="ARBA00023038"/>
    </source>
</evidence>
<evidence type="ECO:0000256" key="1">
    <source>
        <dbReference type="ARBA" id="ARBA00022481"/>
    </source>
</evidence>
<dbReference type="FunFam" id="2.10.110.10:FF:000054">
    <property type="entry name" value="Cysteine-rich protein 1"/>
    <property type="match status" value="1"/>
</dbReference>
<dbReference type="CDD" id="cd09401">
    <property type="entry name" value="LIM_TLP_like"/>
    <property type="match status" value="1"/>
</dbReference>
<evidence type="ECO:0000256" key="7">
    <source>
        <dbReference type="ARBA" id="ARBA00072537"/>
    </source>
</evidence>
<dbReference type="SUPFAM" id="SSF57716">
    <property type="entry name" value="Glucocorticoid receptor-like (DNA-binding domain)"/>
    <property type="match status" value="2"/>
</dbReference>
<evidence type="ECO:0000313" key="10">
    <source>
        <dbReference type="EMBL" id="GCC38239.1"/>
    </source>
</evidence>
<comment type="function">
    <text evidence="6">Seems to have a role in zinc absorption and may function as an intracellular zinc transport protein.</text>
</comment>
<evidence type="ECO:0000259" key="9">
    <source>
        <dbReference type="PROSITE" id="PS50023"/>
    </source>
</evidence>
<evidence type="ECO:0000256" key="3">
    <source>
        <dbReference type="ARBA" id="ARBA00022833"/>
    </source>
</evidence>